<reference evidence="2" key="1">
    <citation type="submission" date="2022-06" db="EMBL/GenBank/DDBJ databases">
        <title>Detection of beta-lactamases in bacteria of animal origin.</title>
        <authorList>
            <person name="Mlynarcik P."/>
            <person name="Zdarska V."/>
            <person name="Chudobova H."/>
            <person name="Prochazkova P."/>
            <person name="Hricova K."/>
            <person name="Mezerova K."/>
            <person name="Bardon J."/>
            <person name="Dolejska M."/>
            <person name="Sukkar I."/>
            <person name="Kolar M."/>
        </authorList>
    </citation>
    <scope>NUCLEOTIDE SEQUENCE</scope>
    <source>
        <strain evidence="2">S 300-3</strain>
    </source>
</reference>
<dbReference type="RefSeq" id="WP_253162855.1">
    <property type="nucleotide sequence ID" value="NZ_JAMYBS010000008.1"/>
</dbReference>
<dbReference type="AlphaFoldDB" id="A0AA41WKB9"/>
<evidence type="ECO:0000313" key="3">
    <source>
        <dbReference type="Proteomes" id="UP001165292"/>
    </source>
</evidence>
<feature type="domain" description="T6SS Phospholipase effector Tle1-like catalytic" evidence="1">
    <location>
        <begin position="254"/>
        <end position="349"/>
    </location>
</feature>
<dbReference type="PANTHER" id="PTHR33840:SF1">
    <property type="entry name" value="TLE1 PHOSPHOLIPASE DOMAIN-CONTAINING PROTEIN"/>
    <property type="match status" value="1"/>
</dbReference>
<sequence length="536" mass="58549">MKGKSDWERACDHVMPSVCRPALANPPLAGPRSRRDVGLMANAAVASVGFAQPATIEHAPLSRPEPKTPVAMRIAVFFDGTGNNAGNTATGVLCGAQHPVEPEDLDPSCKPYMSDPDSSYGNDVSNVYKLRELYLQSDRPAGAGEQKRASLNIYIEGIGTQAGGEDSLLGAGLGRGETGVAARVYSAFGEIKIRLNSFVQDNPNIEITSLTFDAFGFSRGAAAARHFANEVARGGRGPLREIIRGSGNGFSRFFIDQYQRDIQMGFIGLFDTVAAVGALGNLGNVRSATIPGLNLHLPRRLFPNVVQLVARDEHRANFPLSHVKPDHLEIILPGVHSDIGGGYHAQAEECVLVSPMQALTVWEHTDVQTTSIYRDALEARAQWLANGWPEDMLEVVTPEPILLEPDPQDRNGPGQKRVYAALQLKRPVRGELSRVYLRVMYELARQKGVRFKEIPDTPEFSLPTELQPLCDRFVAGDYSTTASEEALLKLRYIHTSAHWNPPSRLQGQSPRTSLKLFYINAPTANAVRVQHPHMPG</sequence>
<comment type="caution">
    <text evidence="2">The sequence shown here is derived from an EMBL/GenBank/DDBJ whole genome shotgun (WGS) entry which is preliminary data.</text>
</comment>
<dbReference type="EMBL" id="JAMYBS010000008">
    <property type="protein sequence ID" value="MCO7545058.1"/>
    <property type="molecule type" value="Genomic_DNA"/>
</dbReference>
<dbReference type="Proteomes" id="UP001165292">
    <property type="component" value="Unassembled WGS sequence"/>
</dbReference>
<evidence type="ECO:0000259" key="1">
    <source>
        <dbReference type="Pfam" id="PF09994"/>
    </source>
</evidence>
<gene>
    <name evidence="2" type="ORF">NJF43_09870</name>
</gene>
<name>A0AA41WKB9_9GAMM</name>
<evidence type="ECO:0000313" key="2">
    <source>
        <dbReference type="EMBL" id="MCO7545058.1"/>
    </source>
</evidence>
<dbReference type="InterPro" id="IPR018712">
    <property type="entry name" value="Tle1-like_cat"/>
</dbReference>
<accession>A0AA41WKB9</accession>
<dbReference type="Pfam" id="PF09994">
    <property type="entry name" value="T6SS_Tle1-like_cat"/>
    <property type="match status" value="1"/>
</dbReference>
<organism evidence="2 3">
    <name type="scientific">Stutzerimonas nitrititolerans</name>
    <dbReference type="NCBI Taxonomy" id="2482751"/>
    <lineage>
        <taxon>Bacteria</taxon>
        <taxon>Pseudomonadati</taxon>
        <taxon>Pseudomonadota</taxon>
        <taxon>Gammaproteobacteria</taxon>
        <taxon>Pseudomonadales</taxon>
        <taxon>Pseudomonadaceae</taxon>
        <taxon>Stutzerimonas</taxon>
    </lineage>
</organism>
<dbReference type="PANTHER" id="PTHR33840">
    <property type="match status" value="1"/>
</dbReference>
<proteinExistence type="predicted"/>
<protein>
    <submittedName>
        <fullName evidence="2">DUF2235 domain-containing protein</fullName>
    </submittedName>
</protein>